<evidence type="ECO:0000313" key="3">
    <source>
        <dbReference type="EMBL" id="KXP14969.1"/>
    </source>
</evidence>
<dbReference type="Proteomes" id="UP000070409">
    <property type="component" value="Unassembled WGS sequence"/>
</dbReference>
<gene>
    <name evidence="3" type="ORF">AXK60_03650</name>
    <name evidence="2" type="ORF">AXK61_00600</name>
</gene>
<dbReference type="Proteomes" id="UP000070258">
    <property type="component" value="Unassembled WGS sequence"/>
</dbReference>
<sequence length="250" mass="26492">MVSARHRADRPEQSFGYVPPAPRIDGRKFVRFWFFRIGAALLVLGGGILIAEANTVDGWELGRVAFGIASGIAGAAVWFAAADIVVPIDAPSVPPEPPPTALAVRGRIGIPFFVAAAALALLDAGVAFVVISAAFLPVEVGSPGMVVMAAGFAAVVTAFFGPIPIAMWKSAGRVIWWIDESGVGIGGASEPIPIERLASITHTTINAEAIIVEHHWVIRLDDRTLIEVVCPVGSTPRPRRIRRTVARILQ</sequence>
<proteinExistence type="predicted"/>
<evidence type="ECO:0000313" key="5">
    <source>
        <dbReference type="Proteomes" id="UP000070409"/>
    </source>
</evidence>
<comment type="caution">
    <text evidence="3">The sequence shown here is derived from an EMBL/GenBank/DDBJ whole genome shotgun (WGS) entry which is preliminary data.</text>
</comment>
<evidence type="ECO:0000313" key="4">
    <source>
        <dbReference type="Proteomes" id="UP000070258"/>
    </source>
</evidence>
<keyword evidence="5" id="KW-1185">Reference proteome</keyword>
<feature type="transmembrane region" description="Helical" evidence="1">
    <location>
        <begin position="63"/>
        <end position="88"/>
    </location>
</feature>
<protein>
    <submittedName>
        <fullName evidence="3">Uncharacterized protein</fullName>
    </submittedName>
</protein>
<feature type="transmembrane region" description="Helical" evidence="1">
    <location>
        <begin position="33"/>
        <end position="51"/>
    </location>
</feature>
<keyword evidence="1" id="KW-1133">Transmembrane helix</keyword>
<evidence type="ECO:0000256" key="1">
    <source>
        <dbReference type="SAM" id="Phobius"/>
    </source>
</evidence>
<dbReference type="EMBL" id="LSRF01000001">
    <property type="protein sequence ID" value="KXP14969.1"/>
    <property type="molecule type" value="Genomic_DNA"/>
</dbReference>
<feature type="transmembrane region" description="Helical" evidence="1">
    <location>
        <begin position="147"/>
        <end position="168"/>
    </location>
</feature>
<accession>A0A138AX26</accession>
<keyword evidence="1" id="KW-0812">Transmembrane</keyword>
<reference evidence="3" key="2">
    <citation type="submission" date="2016-02" db="EMBL/GenBank/DDBJ databases">
        <authorList>
            <person name="Teng J.L."/>
            <person name="Yang Y."/>
            <person name="Huang Y."/>
            <person name="Guo F."/>
            <person name="Wei W."/>
            <person name="Chen J.H."/>
            <person name="Wong S.Y."/>
            <person name="Lau S.K."/>
            <person name="Woo P.C."/>
        </authorList>
    </citation>
    <scope>NUCLEOTIDE SEQUENCE</scope>
    <source>
        <strain evidence="3">JCM 15929</strain>
    </source>
</reference>
<name>A0A138AX26_9ACTN</name>
<evidence type="ECO:0000313" key="2">
    <source>
        <dbReference type="EMBL" id="KXP01353.1"/>
    </source>
</evidence>
<dbReference type="AlphaFoldDB" id="A0A138AX26"/>
<organism evidence="3 4">
    <name type="scientific">Tsukamurella pseudospumae</name>
    <dbReference type="NCBI Taxonomy" id="239498"/>
    <lineage>
        <taxon>Bacteria</taxon>
        <taxon>Bacillati</taxon>
        <taxon>Actinomycetota</taxon>
        <taxon>Actinomycetes</taxon>
        <taxon>Mycobacteriales</taxon>
        <taxon>Tsukamurellaceae</taxon>
        <taxon>Tsukamurella</taxon>
    </lineage>
</organism>
<keyword evidence="1" id="KW-0472">Membrane</keyword>
<dbReference type="EMBL" id="LSRE01000001">
    <property type="protein sequence ID" value="KXP01353.1"/>
    <property type="molecule type" value="Genomic_DNA"/>
</dbReference>
<reference evidence="4" key="1">
    <citation type="submission" date="2016-02" db="EMBL/GenBank/DDBJ databases">
        <authorList>
            <person name="Wen L."/>
            <person name="He K."/>
            <person name="Yang H."/>
        </authorList>
    </citation>
    <scope>NUCLEOTIDE SEQUENCE [LARGE SCALE GENOMIC DNA]</scope>
    <source>
        <strain evidence="4">JCM 15929</strain>
    </source>
</reference>
<feature type="transmembrane region" description="Helical" evidence="1">
    <location>
        <begin position="109"/>
        <end position="135"/>
    </location>
</feature>
<reference evidence="2 5" key="3">
    <citation type="submission" date="2016-02" db="EMBL/GenBank/DDBJ databases">
        <authorList>
            <person name="Teng J.L."/>
            <person name="Tang Y."/>
            <person name="Huang Y."/>
            <person name="Guo F."/>
            <person name="Wei W."/>
            <person name="Chen J.H."/>
            <person name="Wong S.Y."/>
            <person name="Lau S.K."/>
            <person name="Woo P.C."/>
        </authorList>
    </citation>
    <scope>NUCLEOTIDE SEQUENCE [LARGE SCALE GENOMIC DNA]</scope>
    <source>
        <strain evidence="2 5">JCM 13375</strain>
    </source>
</reference>